<dbReference type="EMBL" id="CAMAPC010000007">
    <property type="protein sequence ID" value="CAH9058743.1"/>
    <property type="molecule type" value="Genomic_DNA"/>
</dbReference>
<evidence type="ECO:0000313" key="2">
    <source>
        <dbReference type="Proteomes" id="UP001152467"/>
    </source>
</evidence>
<dbReference type="RefSeq" id="WP_261626435.1">
    <property type="nucleotide sequence ID" value="NZ_CAMAPC010000007.1"/>
</dbReference>
<dbReference type="Pfam" id="PF08811">
    <property type="entry name" value="DUF1800"/>
    <property type="match status" value="1"/>
</dbReference>
<evidence type="ECO:0008006" key="3">
    <source>
        <dbReference type="Google" id="ProtNLM"/>
    </source>
</evidence>
<dbReference type="PROSITE" id="PS51257">
    <property type="entry name" value="PROKAR_LIPOPROTEIN"/>
    <property type="match status" value="1"/>
</dbReference>
<organism evidence="1 2">
    <name type="scientific">Pseudoalteromonas holothuriae</name>
    <dbReference type="NCBI Taxonomy" id="2963714"/>
    <lineage>
        <taxon>Bacteria</taxon>
        <taxon>Pseudomonadati</taxon>
        <taxon>Pseudomonadota</taxon>
        <taxon>Gammaproteobacteria</taxon>
        <taxon>Alteromonadales</taxon>
        <taxon>Pseudoalteromonadaceae</taxon>
        <taxon>Pseudoalteromonas</taxon>
    </lineage>
</organism>
<dbReference type="PANTHER" id="PTHR43737:SF1">
    <property type="entry name" value="DUF1501 DOMAIN-CONTAINING PROTEIN"/>
    <property type="match status" value="1"/>
</dbReference>
<accession>A0A9W4VR61</accession>
<gene>
    <name evidence="1" type="ORF">PSECIP111854_02264</name>
</gene>
<dbReference type="PANTHER" id="PTHR43737">
    <property type="entry name" value="BLL7424 PROTEIN"/>
    <property type="match status" value="1"/>
</dbReference>
<reference evidence="1" key="1">
    <citation type="submission" date="2022-07" db="EMBL/GenBank/DDBJ databases">
        <authorList>
            <person name="Criscuolo A."/>
        </authorList>
    </citation>
    <scope>NUCLEOTIDE SEQUENCE</scope>
    <source>
        <strain evidence="1">CIP111854</strain>
    </source>
</reference>
<sequence length="609" mass="67700">MTIKITFRDTLIATLITVAIGCGGSANSEQQQPIKIPQTATPLPDDVGNGSIVINDSTFSSPQKTARFLHQATFGATLTQIEQLTHTPAADWFKAQLTQPASFLLPIVKKHQLLYRMEDINAYSPFYLESTSIAFWQNAILGEDQLRQRMAYALSQILVVSNGAGDELSEHPEMVASFQDILIRHAFGNYRTLLEDITYSPAMGYYLTYLGNQKGNAEKGTVPDENYARELLQLFTLGLVALNQDGSPVLDSSGHAQELYSNKDITGLARVFTGLNYDEDSAEQDDMFYNAVFSLPMTTLPEQHSTKEKPFLGLTIPANTDATTSIDMALDHIFAHPSLGPFIAKQLIQRFTSSNPTPKYIARAATAFNTGKFQLPDGAIIGNGQRGSLSATLAAILFDSEARNVATAQGAKIREPILRFTQWARTFKIQNITPQFQPQLWDTSYVSRLAQHPYRAPSVFNFYRPGYKAPGSITASNNLVAPELEITNASTIAGYTNFMTHYIFGFQQEPDLEEMIELLEETNIEVNPDDVINSFLATYQDELNIAHDLDKLIAHLDFLLTANQMSASSKSLMKKILREVPIDEEDDYLPRVQMAILLTMTSPDYLVQK</sequence>
<evidence type="ECO:0000313" key="1">
    <source>
        <dbReference type="EMBL" id="CAH9058743.1"/>
    </source>
</evidence>
<proteinExistence type="predicted"/>
<dbReference type="Proteomes" id="UP001152467">
    <property type="component" value="Unassembled WGS sequence"/>
</dbReference>
<dbReference type="AlphaFoldDB" id="A0A9W4VR61"/>
<keyword evidence="2" id="KW-1185">Reference proteome</keyword>
<protein>
    <recommendedName>
        <fullName evidence="3">DUF1800 domain-containing protein</fullName>
    </recommendedName>
</protein>
<name>A0A9W4VR61_9GAMM</name>
<dbReference type="InterPro" id="IPR014917">
    <property type="entry name" value="DUF1800"/>
</dbReference>
<comment type="caution">
    <text evidence="1">The sequence shown here is derived from an EMBL/GenBank/DDBJ whole genome shotgun (WGS) entry which is preliminary data.</text>
</comment>